<dbReference type="STRING" id="158441.A0A226F0J9"/>
<dbReference type="EMBL" id="LNIX01000001">
    <property type="protein sequence ID" value="OXA62910.1"/>
    <property type="molecule type" value="Genomic_DNA"/>
</dbReference>
<dbReference type="Gene3D" id="3.60.21.10">
    <property type="match status" value="1"/>
</dbReference>
<feature type="region of interest" description="Disordered" evidence="1">
    <location>
        <begin position="1"/>
        <end position="20"/>
    </location>
</feature>
<name>A0A226F0J9_FOLCA</name>
<reference evidence="3 4" key="1">
    <citation type="submission" date="2015-12" db="EMBL/GenBank/DDBJ databases">
        <title>The genome of Folsomia candida.</title>
        <authorList>
            <person name="Faddeeva A."/>
            <person name="Derks M.F."/>
            <person name="Anvar Y."/>
            <person name="Smit S."/>
            <person name="Van Straalen N."/>
            <person name="Roelofs D."/>
        </authorList>
    </citation>
    <scope>NUCLEOTIDE SEQUENCE [LARGE SCALE GENOMIC DNA]</scope>
    <source>
        <strain evidence="3 4">VU population</strain>
        <tissue evidence="3">Whole body</tissue>
    </source>
</reference>
<dbReference type="GO" id="GO:0016787">
    <property type="term" value="F:hydrolase activity"/>
    <property type="evidence" value="ECO:0007669"/>
    <property type="project" value="InterPro"/>
</dbReference>
<dbReference type="AlphaFoldDB" id="A0A226F0J9"/>
<dbReference type="OrthoDB" id="45007at2759"/>
<dbReference type="InterPro" id="IPR051918">
    <property type="entry name" value="STPP_CPPED1"/>
</dbReference>
<gene>
    <name evidence="3" type="ORF">Fcan01_02676</name>
</gene>
<dbReference type="OMA" id="NEPTHET"/>
<comment type="caution">
    <text evidence="3">The sequence shown here is derived from an EMBL/GenBank/DDBJ whole genome shotgun (WGS) entry which is preliminary data.</text>
</comment>
<dbReference type="Proteomes" id="UP000198287">
    <property type="component" value="Unassembled WGS sequence"/>
</dbReference>
<sequence length="339" mass="38937">MNTVLENDENTPSNGDNGSTIISRLPMNLSTLFPECRQQQERVWQGSFTFVHACDPQLGLIEKHILKKDNPGWKVDLTHLKCAIKMINEIQPKPKFLVVGGDMVDTPPYVETLGIHSEQYKDLKDCFDTMLDPDIKAVFVCGNHDVGDMPTFTTMDVYRNEFGPEYFTFWHGGVKFTVLNSQYFKFPELLEMEFFQQMEFLQNTRDDGALHHVVFQHIPLCIESEDEIDISFLNINQPMRHEVLNAMRTTGVKHIFYGHTHRNGISQIGPIEHVMTAAVGGTFDDTKSGFRVVYVSEKEITHEYIPLEVQFKEVNITADEDIQTTDESLLKKLSELERK</sequence>
<accession>A0A226F0J9</accession>
<evidence type="ECO:0000256" key="1">
    <source>
        <dbReference type="SAM" id="MobiDB-lite"/>
    </source>
</evidence>
<evidence type="ECO:0000313" key="4">
    <source>
        <dbReference type="Proteomes" id="UP000198287"/>
    </source>
</evidence>
<dbReference type="InterPro" id="IPR029052">
    <property type="entry name" value="Metallo-depent_PP-like"/>
</dbReference>
<dbReference type="InterPro" id="IPR004843">
    <property type="entry name" value="Calcineurin-like_PHP"/>
</dbReference>
<protein>
    <submittedName>
        <fullName evidence="3">Serine/threonine-protein phosphatase CPPED1</fullName>
    </submittedName>
</protein>
<keyword evidence="4" id="KW-1185">Reference proteome</keyword>
<evidence type="ECO:0000259" key="2">
    <source>
        <dbReference type="Pfam" id="PF00149"/>
    </source>
</evidence>
<dbReference type="SUPFAM" id="SSF56300">
    <property type="entry name" value="Metallo-dependent phosphatases"/>
    <property type="match status" value="1"/>
</dbReference>
<feature type="domain" description="Calcineurin-like phosphoesterase" evidence="2">
    <location>
        <begin position="85"/>
        <end position="262"/>
    </location>
</feature>
<proteinExistence type="predicted"/>
<dbReference type="Pfam" id="PF00149">
    <property type="entry name" value="Metallophos"/>
    <property type="match status" value="1"/>
</dbReference>
<dbReference type="PANTHER" id="PTHR43143">
    <property type="entry name" value="METALLOPHOSPHOESTERASE, CALCINEURIN SUPERFAMILY"/>
    <property type="match status" value="1"/>
</dbReference>
<organism evidence="3 4">
    <name type="scientific">Folsomia candida</name>
    <name type="common">Springtail</name>
    <dbReference type="NCBI Taxonomy" id="158441"/>
    <lineage>
        <taxon>Eukaryota</taxon>
        <taxon>Metazoa</taxon>
        <taxon>Ecdysozoa</taxon>
        <taxon>Arthropoda</taxon>
        <taxon>Hexapoda</taxon>
        <taxon>Collembola</taxon>
        <taxon>Entomobryomorpha</taxon>
        <taxon>Isotomoidea</taxon>
        <taxon>Isotomidae</taxon>
        <taxon>Proisotominae</taxon>
        <taxon>Folsomia</taxon>
    </lineage>
</organism>
<dbReference type="PANTHER" id="PTHR43143:SF1">
    <property type="entry name" value="SERINE_THREONINE-PROTEIN PHOSPHATASE CPPED1"/>
    <property type="match status" value="1"/>
</dbReference>
<evidence type="ECO:0000313" key="3">
    <source>
        <dbReference type="EMBL" id="OXA62910.1"/>
    </source>
</evidence>